<evidence type="ECO:0000313" key="3">
    <source>
        <dbReference type="Proteomes" id="UP000709351"/>
    </source>
</evidence>
<dbReference type="AlphaFoldDB" id="A0A930DNM1"/>
<evidence type="ECO:0000313" key="2">
    <source>
        <dbReference type="EMBL" id="MBF1283437.1"/>
    </source>
</evidence>
<comment type="caution">
    <text evidence="2">The sequence shown here is derived from an EMBL/GenBank/DDBJ whole genome shotgun (WGS) entry which is preliminary data.</text>
</comment>
<sequence>MGKKLKYIVGILIIGVLLFFVFLRITKPKEEVEAKALPTVTTI</sequence>
<reference evidence="2" key="1">
    <citation type="submission" date="2020-04" db="EMBL/GenBank/DDBJ databases">
        <title>Deep metagenomics examines the oral microbiome during advanced dental caries in children, revealing novel taxa and co-occurrences with host molecules.</title>
        <authorList>
            <person name="Baker J.L."/>
            <person name="Morton J.T."/>
            <person name="Dinis M."/>
            <person name="Alvarez R."/>
            <person name="Tran N.C."/>
            <person name="Knight R."/>
            <person name="Edlund A."/>
        </authorList>
    </citation>
    <scope>NUCLEOTIDE SEQUENCE</scope>
    <source>
        <strain evidence="2">JCVI_24_bin.2</strain>
    </source>
</reference>
<evidence type="ECO:0000256" key="1">
    <source>
        <dbReference type="SAM" id="Phobius"/>
    </source>
</evidence>
<proteinExistence type="predicted"/>
<feature type="transmembrane region" description="Helical" evidence="1">
    <location>
        <begin position="7"/>
        <end position="25"/>
    </location>
</feature>
<organism evidence="2 3">
    <name type="scientific">Oribacterium parvum</name>
    <dbReference type="NCBI Taxonomy" id="1501329"/>
    <lineage>
        <taxon>Bacteria</taxon>
        <taxon>Bacillati</taxon>
        <taxon>Bacillota</taxon>
        <taxon>Clostridia</taxon>
        <taxon>Lachnospirales</taxon>
        <taxon>Lachnospiraceae</taxon>
        <taxon>Oribacterium</taxon>
    </lineage>
</organism>
<accession>A0A930DNM1</accession>
<protein>
    <submittedName>
        <fullName evidence="2">Efflux RND transporter periplasmic adaptor subunit</fullName>
    </submittedName>
</protein>
<dbReference type="Proteomes" id="UP000709351">
    <property type="component" value="Unassembled WGS sequence"/>
</dbReference>
<keyword evidence="1" id="KW-1133">Transmembrane helix</keyword>
<feature type="non-terminal residue" evidence="2">
    <location>
        <position position="43"/>
    </location>
</feature>
<keyword evidence="1" id="KW-0812">Transmembrane</keyword>
<dbReference type="EMBL" id="JABZRD010000126">
    <property type="protein sequence ID" value="MBF1283437.1"/>
    <property type="molecule type" value="Genomic_DNA"/>
</dbReference>
<gene>
    <name evidence="2" type="ORF">HXM93_02740</name>
</gene>
<keyword evidence="1" id="KW-0472">Membrane</keyword>
<name>A0A930DNM1_9FIRM</name>